<dbReference type="GO" id="GO:0098796">
    <property type="term" value="C:membrane protein complex"/>
    <property type="evidence" value="ECO:0007669"/>
    <property type="project" value="UniProtKB-ARBA"/>
</dbReference>
<dbReference type="EMBL" id="CP084166">
    <property type="protein sequence ID" value="UJG40839.1"/>
    <property type="molecule type" value="Genomic_DNA"/>
</dbReference>
<dbReference type="InterPro" id="IPR003439">
    <property type="entry name" value="ABC_transporter-like_ATP-bd"/>
</dbReference>
<dbReference type="InterPro" id="IPR017871">
    <property type="entry name" value="ABC_transporter-like_CS"/>
</dbReference>
<feature type="domain" description="ABC transporter" evidence="5">
    <location>
        <begin position="7"/>
        <end position="233"/>
    </location>
</feature>
<dbReference type="PANTHER" id="PTHR42798">
    <property type="entry name" value="LIPOPROTEIN-RELEASING SYSTEM ATP-BINDING PROTEIN LOLD"/>
    <property type="match status" value="1"/>
</dbReference>
<dbReference type="Pfam" id="PF00005">
    <property type="entry name" value="ABC_tran"/>
    <property type="match status" value="1"/>
</dbReference>
<dbReference type="PROSITE" id="PS50893">
    <property type="entry name" value="ABC_TRANSPORTER_2"/>
    <property type="match status" value="1"/>
</dbReference>
<dbReference type="Proteomes" id="UP001201020">
    <property type="component" value="Chromosome"/>
</dbReference>
<dbReference type="InterPro" id="IPR003593">
    <property type="entry name" value="AAA+_ATPase"/>
</dbReference>
<proteinExistence type="inferred from homology"/>
<evidence type="ECO:0000256" key="2">
    <source>
        <dbReference type="ARBA" id="ARBA00022448"/>
    </source>
</evidence>
<comment type="similarity">
    <text evidence="1">Belongs to the ABC transporter superfamily.</text>
</comment>
<organism evidence="6">
    <name type="scientific">Candidatus Heimdallarchaeum aukensis</name>
    <dbReference type="NCBI Taxonomy" id="2876573"/>
    <lineage>
        <taxon>Archaea</taxon>
        <taxon>Promethearchaeati</taxon>
        <taxon>Candidatus Heimdallarchaeota</taxon>
        <taxon>Candidatus Heimdallarchaeia (ex Rinke et al. 2021) (nom. nud.)</taxon>
        <taxon>Candidatus Heimdallarchaeales</taxon>
        <taxon>Candidatus Heimdallarchaeaceae</taxon>
        <taxon>Candidatus Heimdallarchaeum</taxon>
    </lineage>
</organism>
<dbReference type="InterPro" id="IPR027417">
    <property type="entry name" value="P-loop_NTPase"/>
</dbReference>
<sequence length="233" mass="25931">MSDEIILKTENLGKIYAGGTPMEVHALRGINLEIKRGEMVAIMGPSGCGKTTLLNLIGGIDKPTYGKIIIEGKDISTLTDEEMTEFRLFNIGYIFQLFNLFDFLTALENTVLPLLLTNTSRFEAEEEAKMMLRQMGLGDKLNHLPSELSGGEQQRVAVSRALLMNPAIILGDEPTGDLDEMTSKDIMDLFRSINENFKQTFIVVTHSKYIAEFCDRTIRIIDGQIVDDGYGGK</sequence>
<dbReference type="CDD" id="cd03255">
    <property type="entry name" value="ABC_MJ0796_LolCDE_FtsE"/>
    <property type="match status" value="1"/>
</dbReference>
<dbReference type="Gene3D" id="3.40.50.300">
    <property type="entry name" value="P-loop containing nucleotide triphosphate hydrolases"/>
    <property type="match status" value="1"/>
</dbReference>
<evidence type="ECO:0000256" key="3">
    <source>
        <dbReference type="ARBA" id="ARBA00022741"/>
    </source>
</evidence>
<gene>
    <name evidence="6" type="ORF">K9W45_13505</name>
</gene>
<dbReference type="PANTHER" id="PTHR42798:SF7">
    <property type="entry name" value="ALPHA-D-RIBOSE 1-METHYLPHOSPHONATE 5-TRIPHOSPHATE SYNTHASE SUBUNIT PHNL"/>
    <property type="match status" value="1"/>
</dbReference>
<evidence type="ECO:0000256" key="1">
    <source>
        <dbReference type="ARBA" id="ARBA00005417"/>
    </source>
</evidence>
<dbReference type="InterPro" id="IPR017911">
    <property type="entry name" value="MacB-like_ATP-bd"/>
</dbReference>
<dbReference type="SMART" id="SM00382">
    <property type="entry name" value="AAA"/>
    <property type="match status" value="1"/>
</dbReference>
<dbReference type="PROSITE" id="PS00211">
    <property type="entry name" value="ABC_TRANSPORTER_1"/>
    <property type="match status" value="1"/>
</dbReference>
<evidence type="ECO:0000256" key="4">
    <source>
        <dbReference type="ARBA" id="ARBA00022840"/>
    </source>
</evidence>
<protein>
    <submittedName>
        <fullName evidence="6">ABC transporter ATP-binding protein</fullName>
    </submittedName>
</protein>
<dbReference type="GO" id="GO:0005524">
    <property type="term" value="F:ATP binding"/>
    <property type="evidence" value="ECO:0007669"/>
    <property type="project" value="UniProtKB-KW"/>
</dbReference>
<dbReference type="GO" id="GO:0016887">
    <property type="term" value="F:ATP hydrolysis activity"/>
    <property type="evidence" value="ECO:0007669"/>
    <property type="project" value="InterPro"/>
</dbReference>
<evidence type="ECO:0000313" key="6">
    <source>
        <dbReference type="EMBL" id="UJG40839.1"/>
    </source>
</evidence>
<dbReference type="GO" id="GO:0022857">
    <property type="term" value="F:transmembrane transporter activity"/>
    <property type="evidence" value="ECO:0007669"/>
    <property type="project" value="UniProtKB-ARBA"/>
</dbReference>
<dbReference type="AlphaFoldDB" id="A0A9Y1BKS2"/>
<keyword evidence="2" id="KW-0813">Transport</keyword>
<keyword evidence="3" id="KW-0547">Nucleotide-binding</keyword>
<dbReference type="SUPFAM" id="SSF52540">
    <property type="entry name" value="P-loop containing nucleoside triphosphate hydrolases"/>
    <property type="match status" value="1"/>
</dbReference>
<name>A0A9Y1BKS2_9ARCH</name>
<evidence type="ECO:0000259" key="5">
    <source>
        <dbReference type="PROSITE" id="PS50893"/>
    </source>
</evidence>
<accession>A0A9Y1BKS2</accession>
<reference evidence="6" key="1">
    <citation type="journal article" date="2022" name="Nat. Microbiol.">
        <title>Unique mobile elements and scalable gene flow at the prokaryote-eukaryote boundary revealed by circularized Asgard archaea genomes.</title>
        <authorList>
            <person name="Wu F."/>
            <person name="Speth D.R."/>
            <person name="Philosof A."/>
            <person name="Cremiere A."/>
            <person name="Narayanan A."/>
            <person name="Barco R.A."/>
            <person name="Connon S.A."/>
            <person name="Amend J.P."/>
            <person name="Antoshechkin I.A."/>
            <person name="Orphan V.J."/>
        </authorList>
    </citation>
    <scope>NUCLEOTIDE SEQUENCE</scope>
    <source>
        <strain evidence="6">PM71</strain>
    </source>
</reference>
<dbReference type="FunFam" id="3.40.50.300:FF:000032">
    <property type="entry name" value="Export ABC transporter ATP-binding protein"/>
    <property type="match status" value="1"/>
</dbReference>
<keyword evidence="4 6" id="KW-0067">ATP-binding</keyword>